<keyword evidence="4" id="KW-1185">Reference proteome</keyword>
<dbReference type="PROSITE" id="PS50015">
    <property type="entry name" value="SAP_B"/>
    <property type="match status" value="1"/>
</dbReference>
<evidence type="ECO:0000313" key="4">
    <source>
        <dbReference type="Proteomes" id="UP000688137"/>
    </source>
</evidence>
<accession>A0A8S1N4H1</accession>
<dbReference type="InterPro" id="IPR008139">
    <property type="entry name" value="SaposinB_dom"/>
</dbReference>
<gene>
    <name evidence="3" type="ORF">PPRIM_AZ9-3.1.T0790057</name>
</gene>
<comment type="caution">
    <text evidence="3">The sequence shown here is derived from an EMBL/GenBank/DDBJ whole genome shotgun (WGS) entry which is preliminary data.</text>
</comment>
<keyword evidence="1" id="KW-1015">Disulfide bond</keyword>
<sequence>MGCQAIIRETLKEIKQSRSEILIEDALSTVCDKEFIGYAYISRTVQSGCNVFIGGWRDKLSEYLMERESNETIEDQFCVEYTKACFEINPLEVQEYRKKMHQQKQPVYMDGQYFMPDENGYVDKTRDLVEL</sequence>
<evidence type="ECO:0000259" key="2">
    <source>
        <dbReference type="PROSITE" id="PS50015"/>
    </source>
</evidence>
<dbReference type="AlphaFoldDB" id="A0A8S1N4H1"/>
<organism evidence="3 4">
    <name type="scientific">Paramecium primaurelia</name>
    <dbReference type="NCBI Taxonomy" id="5886"/>
    <lineage>
        <taxon>Eukaryota</taxon>
        <taxon>Sar</taxon>
        <taxon>Alveolata</taxon>
        <taxon>Ciliophora</taxon>
        <taxon>Intramacronucleata</taxon>
        <taxon>Oligohymenophorea</taxon>
        <taxon>Peniculida</taxon>
        <taxon>Parameciidae</taxon>
        <taxon>Paramecium</taxon>
    </lineage>
</organism>
<protein>
    <recommendedName>
        <fullName evidence="2">Saposin B-type domain-containing protein</fullName>
    </recommendedName>
</protein>
<dbReference type="EMBL" id="CAJJDM010000082">
    <property type="protein sequence ID" value="CAD8087678.1"/>
    <property type="molecule type" value="Genomic_DNA"/>
</dbReference>
<feature type="domain" description="Saposin B-type" evidence="2">
    <location>
        <begin position="1"/>
        <end position="89"/>
    </location>
</feature>
<dbReference type="OMA" id="YTKACFE"/>
<evidence type="ECO:0000313" key="3">
    <source>
        <dbReference type="EMBL" id="CAD8087678.1"/>
    </source>
</evidence>
<evidence type="ECO:0000256" key="1">
    <source>
        <dbReference type="ARBA" id="ARBA00023157"/>
    </source>
</evidence>
<name>A0A8S1N4H1_PARPR</name>
<dbReference type="Proteomes" id="UP000688137">
    <property type="component" value="Unassembled WGS sequence"/>
</dbReference>
<proteinExistence type="predicted"/>
<reference evidence="3" key="1">
    <citation type="submission" date="2021-01" db="EMBL/GenBank/DDBJ databases">
        <authorList>
            <consortium name="Genoscope - CEA"/>
            <person name="William W."/>
        </authorList>
    </citation>
    <scope>NUCLEOTIDE SEQUENCE</scope>
</reference>